<evidence type="ECO:0000313" key="7">
    <source>
        <dbReference type="EMBL" id="EAX87775.1"/>
    </source>
</evidence>
<accession>A2G4Z2</accession>
<dbReference type="CDD" id="cd00009">
    <property type="entry name" value="AAA"/>
    <property type="match status" value="1"/>
</dbReference>
<protein>
    <submittedName>
        <fullName evidence="7">Differentiation specific element binding protein, putative</fullName>
    </submittedName>
</protein>
<name>A2G4Z2_TRIV3</name>
<dbReference type="InterPro" id="IPR003593">
    <property type="entry name" value="AAA+_ATPase"/>
</dbReference>
<dbReference type="Pfam" id="PF00533">
    <property type="entry name" value="BRCT"/>
    <property type="match status" value="1"/>
</dbReference>
<dbReference type="InterPro" id="IPR047854">
    <property type="entry name" value="RFC_lid"/>
</dbReference>
<dbReference type="InParanoid" id="A2G4Z2"/>
<feature type="compositionally biased region" description="Acidic residues" evidence="5">
    <location>
        <begin position="650"/>
        <end position="672"/>
    </location>
</feature>
<comment type="similarity">
    <text evidence="1">Belongs to the activator 1 large subunit family.</text>
</comment>
<keyword evidence="2" id="KW-0235">DNA replication</keyword>
<evidence type="ECO:0000256" key="2">
    <source>
        <dbReference type="ARBA" id="ARBA00022705"/>
    </source>
</evidence>
<dbReference type="AlphaFoldDB" id="A2G4Z2"/>
<evidence type="ECO:0000259" key="6">
    <source>
        <dbReference type="PROSITE" id="PS50172"/>
    </source>
</evidence>
<dbReference type="InterPro" id="IPR001357">
    <property type="entry name" value="BRCT_dom"/>
</dbReference>
<keyword evidence="8" id="KW-1185">Reference proteome</keyword>
<dbReference type="CDD" id="cd18140">
    <property type="entry name" value="HLD_clamp_RFC"/>
    <property type="match status" value="1"/>
</dbReference>
<dbReference type="PANTHER" id="PTHR23389:SF6">
    <property type="entry name" value="REPLICATION FACTOR C SUBUNIT 1"/>
    <property type="match status" value="1"/>
</dbReference>
<feature type="compositionally biased region" description="Low complexity" evidence="5">
    <location>
        <begin position="674"/>
        <end position="683"/>
    </location>
</feature>
<keyword evidence="3" id="KW-0547">Nucleotide-binding</keyword>
<dbReference type="eggNOG" id="KOG1968">
    <property type="taxonomic scope" value="Eukaryota"/>
</dbReference>
<dbReference type="InterPro" id="IPR036420">
    <property type="entry name" value="BRCT_dom_sf"/>
</dbReference>
<evidence type="ECO:0000256" key="4">
    <source>
        <dbReference type="ARBA" id="ARBA00022840"/>
    </source>
</evidence>
<feature type="region of interest" description="Disordered" evidence="5">
    <location>
        <begin position="612"/>
        <end position="876"/>
    </location>
</feature>
<dbReference type="GO" id="GO:0006260">
    <property type="term" value="P:DNA replication"/>
    <property type="evidence" value="ECO:0007669"/>
    <property type="project" value="UniProtKB-KW"/>
</dbReference>
<dbReference type="Gene3D" id="3.40.50.10190">
    <property type="entry name" value="BRCT domain"/>
    <property type="match status" value="1"/>
</dbReference>
<evidence type="ECO:0000313" key="8">
    <source>
        <dbReference type="Proteomes" id="UP000001542"/>
    </source>
</evidence>
<dbReference type="Gene3D" id="1.20.272.10">
    <property type="match status" value="1"/>
</dbReference>
<dbReference type="KEGG" id="tva:4745427"/>
<dbReference type="RefSeq" id="XP_001300705.1">
    <property type="nucleotide sequence ID" value="XM_001300704.1"/>
</dbReference>
<dbReference type="SUPFAM" id="SSF52540">
    <property type="entry name" value="P-loop containing nucleoside triphosphate hydrolases"/>
    <property type="match status" value="1"/>
</dbReference>
<feature type="compositionally biased region" description="Basic residues" evidence="5">
    <location>
        <begin position="766"/>
        <end position="780"/>
    </location>
</feature>
<dbReference type="PANTHER" id="PTHR23389">
    <property type="entry name" value="CHROMOSOME TRANSMISSION FIDELITY FACTOR 18"/>
    <property type="match status" value="1"/>
</dbReference>
<reference evidence="7" key="1">
    <citation type="submission" date="2006-10" db="EMBL/GenBank/DDBJ databases">
        <authorList>
            <person name="Amadeo P."/>
            <person name="Zhao Q."/>
            <person name="Wortman J."/>
            <person name="Fraser-Liggett C."/>
            <person name="Carlton J."/>
        </authorList>
    </citation>
    <scope>NUCLEOTIDE SEQUENCE</scope>
    <source>
        <strain evidence="7">G3</strain>
    </source>
</reference>
<dbReference type="SUPFAM" id="SSF48019">
    <property type="entry name" value="post-AAA+ oligomerization domain-like"/>
    <property type="match status" value="1"/>
</dbReference>
<dbReference type="GO" id="GO:0005634">
    <property type="term" value="C:nucleus"/>
    <property type="evidence" value="ECO:0000318"/>
    <property type="project" value="GO_Central"/>
</dbReference>
<sequence>MPPRKAVEKKELPNFPKAVSNYTLNQGFRFGMSDNPPNLGQVPIPIGKSGCLEGITFVATGTMPSITRETLKDIIEKYGGRLTTSISGKTDVVIRGCIEVGPSKLAQARERGLLIIDEESLFQYLQSTNPNYVPPPPPKISGGPALPESMFPISSILTEKYRPRQLSDIVSNYGALKHLVDFFEAYDPYEKPKCAILCGPPGIGKSTAATLVALYCDYHPIELNASDTRSKKSLNETFPDIFDNKAIDAKSGQDQICLIFDEVDGMSAGDRGGLQELTKFVDRAINPVICICNDRENRKLETLAKRSVDIKFATPTEQEVASRLRFICEQEGMKVSDESLLRIAQSSNGDFRHAINTLQFWVPTESDLETDNVNRSAKVIPIVDVVEATTKLFRPKTDFEIRFDCYFVDYGMVPLYMHENLPINDNAGYADALESMAIGDVLNNDIYQNMEFQTLPAHGFFSAVAPSILSPGKDWGGMAKFPMYFGKNSRHKKLERYINEMGRRISRTTNLPTSEINDTTVPLLLMRAKNYLSGRKPNIDGFLDMLDSFEMTLDDYEHLGELYTYGPPAMAAKSLPGTPAVKGAVTRGYRQRHTNASDVVGKVREVREDYMISERPKPSELRAAAPTKSKKQKRKSSTIKTKRVNKDGEELIDDDEGILDESENDEEEDEDIWAAAKNKSNAKSTRRYNSKSTGKDDEGLEFNSASDDAEEDGDWKENKKSKKDDDDDEEKPKAKRSRKTKTKNNEEKPKSKRGRKPKKDDDEKPKTKKTKSTKPKRGRKSKEDEDDEPNSEDEAFVASDSSESEAEAQMTSESDEEMEFDDDDESSDSPDEELNLSDDDDEKEKKAKREAKKNAPPKFKSKLLKKVKGRKTGRKV</sequence>
<dbReference type="Pfam" id="PF00004">
    <property type="entry name" value="AAA"/>
    <property type="match status" value="1"/>
</dbReference>
<dbReference type="SMR" id="A2G4Z2"/>
<dbReference type="VEuPathDB" id="TrichDB:TVAG_213910"/>
<evidence type="ECO:0000256" key="1">
    <source>
        <dbReference type="ARBA" id="ARBA00006116"/>
    </source>
</evidence>
<dbReference type="Gene3D" id="1.10.8.60">
    <property type="match status" value="1"/>
</dbReference>
<dbReference type="GO" id="GO:0003689">
    <property type="term" value="F:DNA clamp loader activity"/>
    <property type="evidence" value="ECO:0007669"/>
    <property type="project" value="InterPro"/>
</dbReference>
<keyword evidence="4" id="KW-0067">ATP-binding</keyword>
<evidence type="ECO:0000256" key="3">
    <source>
        <dbReference type="ARBA" id="ARBA00022741"/>
    </source>
</evidence>
<feature type="compositionally biased region" description="Basic and acidic residues" evidence="5">
    <location>
        <begin position="715"/>
        <end position="724"/>
    </location>
</feature>
<reference evidence="7" key="2">
    <citation type="journal article" date="2007" name="Science">
        <title>Draft genome sequence of the sexually transmitted pathogen Trichomonas vaginalis.</title>
        <authorList>
            <person name="Carlton J.M."/>
            <person name="Hirt R.P."/>
            <person name="Silva J.C."/>
            <person name="Delcher A.L."/>
            <person name="Schatz M."/>
            <person name="Zhao Q."/>
            <person name="Wortman J.R."/>
            <person name="Bidwell S.L."/>
            <person name="Alsmark U.C.M."/>
            <person name="Besteiro S."/>
            <person name="Sicheritz-Ponten T."/>
            <person name="Noel C.J."/>
            <person name="Dacks J.B."/>
            <person name="Foster P.G."/>
            <person name="Simillion C."/>
            <person name="Van de Peer Y."/>
            <person name="Miranda-Saavedra D."/>
            <person name="Barton G.J."/>
            <person name="Westrop G.D."/>
            <person name="Mueller S."/>
            <person name="Dessi D."/>
            <person name="Fiori P.L."/>
            <person name="Ren Q."/>
            <person name="Paulsen I."/>
            <person name="Zhang H."/>
            <person name="Bastida-Corcuera F.D."/>
            <person name="Simoes-Barbosa A."/>
            <person name="Brown M.T."/>
            <person name="Hayes R.D."/>
            <person name="Mukherjee M."/>
            <person name="Okumura C.Y."/>
            <person name="Schneider R."/>
            <person name="Smith A.J."/>
            <person name="Vanacova S."/>
            <person name="Villalvazo M."/>
            <person name="Haas B.J."/>
            <person name="Pertea M."/>
            <person name="Feldblyum T.V."/>
            <person name="Utterback T.R."/>
            <person name="Shu C.L."/>
            <person name="Osoegawa K."/>
            <person name="de Jong P.J."/>
            <person name="Hrdy I."/>
            <person name="Horvathova L."/>
            <person name="Zubacova Z."/>
            <person name="Dolezal P."/>
            <person name="Malik S.B."/>
            <person name="Logsdon J.M. Jr."/>
            <person name="Henze K."/>
            <person name="Gupta A."/>
            <person name="Wang C.C."/>
            <person name="Dunne R.L."/>
            <person name="Upcroft J.A."/>
            <person name="Upcroft P."/>
            <person name="White O."/>
            <person name="Salzberg S.L."/>
            <person name="Tang P."/>
            <person name="Chiu C.-H."/>
            <person name="Lee Y.-S."/>
            <person name="Embley T.M."/>
            <person name="Coombs G.H."/>
            <person name="Mottram J.C."/>
            <person name="Tachezy J."/>
            <person name="Fraser-Liggett C.M."/>
            <person name="Johnson P.J."/>
        </authorList>
    </citation>
    <scope>NUCLEOTIDE SEQUENCE [LARGE SCALE GENOMIC DNA]</scope>
    <source>
        <strain evidence="7">G3</strain>
    </source>
</reference>
<dbReference type="OrthoDB" id="446168at2759"/>
<dbReference type="InterPro" id="IPR027417">
    <property type="entry name" value="P-loop_NTPase"/>
</dbReference>
<dbReference type="VEuPathDB" id="TrichDB:TVAGG3_0947390"/>
<dbReference type="EMBL" id="DS114400">
    <property type="protein sequence ID" value="EAX87775.1"/>
    <property type="molecule type" value="Genomic_DNA"/>
</dbReference>
<dbReference type="GO" id="GO:0016887">
    <property type="term" value="F:ATP hydrolysis activity"/>
    <property type="evidence" value="ECO:0007669"/>
    <property type="project" value="InterPro"/>
</dbReference>
<feature type="domain" description="BRCT" evidence="6">
    <location>
        <begin position="47"/>
        <end position="127"/>
    </location>
</feature>
<dbReference type="STRING" id="5722.A2G4Z2"/>
<dbReference type="PROSITE" id="PS50172">
    <property type="entry name" value="BRCT"/>
    <property type="match status" value="1"/>
</dbReference>
<feature type="compositionally biased region" description="Basic residues" evidence="5">
    <location>
        <begin position="733"/>
        <end position="742"/>
    </location>
</feature>
<gene>
    <name evidence="7" type="ORF">TVAG_213910</name>
</gene>
<dbReference type="SMART" id="SM00292">
    <property type="entry name" value="BRCT"/>
    <property type="match status" value="1"/>
</dbReference>
<dbReference type="SMART" id="SM00382">
    <property type="entry name" value="AAA"/>
    <property type="match status" value="1"/>
</dbReference>
<feature type="compositionally biased region" description="Acidic residues" evidence="5">
    <location>
        <begin position="784"/>
        <end position="795"/>
    </location>
</feature>
<dbReference type="GO" id="GO:0005524">
    <property type="term" value="F:ATP binding"/>
    <property type="evidence" value="ECO:0007669"/>
    <property type="project" value="UniProtKB-KW"/>
</dbReference>
<dbReference type="Proteomes" id="UP000001542">
    <property type="component" value="Unassembled WGS sequence"/>
</dbReference>
<dbReference type="GO" id="GO:0005663">
    <property type="term" value="C:DNA replication factor C complex"/>
    <property type="evidence" value="ECO:0007669"/>
    <property type="project" value="InterPro"/>
</dbReference>
<dbReference type="FunCoup" id="A2G4Z2">
    <property type="interactions" value="795"/>
</dbReference>
<dbReference type="InterPro" id="IPR013725">
    <property type="entry name" value="DNA_replication_fac_RFC1_C"/>
</dbReference>
<evidence type="ECO:0000256" key="5">
    <source>
        <dbReference type="SAM" id="MobiDB-lite"/>
    </source>
</evidence>
<dbReference type="Pfam" id="PF08519">
    <property type="entry name" value="RFC1"/>
    <property type="match status" value="1"/>
</dbReference>
<feature type="compositionally biased region" description="Basic residues" evidence="5">
    <location>
        <begin position="859"/>
        <end position="876"/>
    </location>
</feature>
<dbReference type="GO" id="GO:0003677">
    <property type="term" value="F:DNA binding"/>
    <property type="evidence" value="ECO:0000318"/>
    <property type="project" value="GO_Central"/>
</dbReference>
<dbReference type="Gene3D" id="3.40.50.300">
    <property type="entry name" value="P-loop containing nucleotide triphosphate hydrolases"/>
    <property type="match status" value="1"/>
</dbReference>
<feature type="compositionally biased region" description="Basic residues" evidence="5">
    <location>
        <begin position="628"/>
        <end position="643"/>
    </location>
</feature>
<dbReference type="Pfam" id="PF25361">
    <property type="entry name" value="AAA_lid_RFC1"/>
    <property type="match status" value="1"/>
</dbReference>
<dbReference type="InterPro" id="IPR008921">
    <property type="entry name" value="DNA_pol3_clamp-load_cplx_C"/>
</dbReference>
<dbReference type="SUPFAM" id="SSF52113">
    <property type="entry name" value="BRCT domain"/>
    <property type="match status" value="1"/>
</dbReference>
<organism evidence="7 8">
    <name type="scientific">Trichomonas vaginalis (strain ATCC PRA-98 / G3)</name>
    <dbReference type="NCBI Taxonomy" id="412133"/>
    <lineage>
        <taxon>Eukaryota</taxon>
        <taxon>Metamonada</taxon>
        <taxon>Parabasalia</taxon>
        <taxon>Trichomonadida</taxon>
        <taxon>Trichomonadidae</taxon>
        <taxon>Trichomonas</taxon>
    </lineage>
</organism>
<proteinExistence type="inferred from homology"/>
<feature type="compositionally biased region" description="Acidic residues" evidence="5">
    <location>
        <begin position="813"/>
        <end position="842"/>
    </location>
</feature>
<dbReference type="InterPro" id="IPR003959">
    <property type="entry name" value="ATPase_AAA_core"/>
</dbReference>